<evidence type="ECO:0000256" key="13">
    <source>
        <dbReference type="ARBA" id="ARBA00069306"/>
    </source>
</evidence>
<keyword evidence="3" id="KW-1003">Cell membrane</keyword>
<evidence type="ECO:0000256" key="10">
    <source>
        <dbReference type="ARBA" id="ARBA00023180"/>
    </source>
</evidence>
<dbReference type="InterPro" id="IPR013568">
    <property type="entry name" value="SEFIR_dom"/>
</dbReference>
<evidence type="ECO:0000256" key="12">
    <source>
        <dbReference type="ARBA" id="ARBA00062363"/>
    </source>
</evidence>
<evidence type="ECO:0000256" key="4">
    <source>
        <dbReference type="ARBA" id="ARBA00022525"/>
    </source>
</evidence>
<dbReference type="AlphaFoldDB" id="A0A4W2F785"/>
<dbReference type="GO" id="GO:0005737">
    <property type="term" value="C:cytoplasm"/>
    <property type="evidence" value="ECO:0007669"/>
    <property type="project" value="Ensembl"/>
</dbReference>
<accession>A0A4W2F785</accession>
<sequence>MPIRTPRGGGRWPRDVASTAEPGRAVLWGRASGAGPSPEWMVRHTLTPGDLRDLRVETIKSNVDLEDSPILMNISWILRADASIRLLKATKICVMGKSHFQSYSCIRCNYTQAFQTQTRPSGGKWTFSYIGFPVELNTVYFIGAHNIPNANMNEDGPSMAVNFTSPGCLDHVMKYKKKCIEAGSLWKPNITACKRSANTVEVNFTTSPLGDRYMALIQSTAVIGTSYVSEKELTRTSVVVHVTGESEGAVVQLTPYFHTCGNDCIRQRGTVVQCPQTGVSSPQDHDRSVLGGWLPLLLSALLVATWVLVAGIYLIWRHERIKKTSFSTTTLLPSIKVLVVYPSEICFHHTVCYFTEFLQNRCRSEVILEKWQKKKIAEMGPVQWLTTQKQAADKVIFLLSNGNTTCDGNCDEKEGGPCESSRDLFHLAFNLFCSDLRSQAHLHKYVVVYFREGDIADSYRALSVCPTYRLTKDATGFCAELLRAKQHVSVGRRSRACHYSCCSL</sequence>
<name>A0A4W2F785_BOBOX</name>
<feature type="domain" description="SEFIR" evidence="17">
    <location>
        <begin position="334"/>
        <end position="479"/>
    </location>
</feature>
<keyword evidence="4" id="KW-0964">Secreted</keyword>
<feature type="transmembrane region" description="Helical" evidence="16">
    <location>
        <begin position="293"/>
        <end position="316"/>
    </location>
</feature>
<dbReference type="RefSeq" id="XP_027378376.1">
    <property type="nucleotide sequence ID" value="XM_027522575.1"/>
</dbReference>
<dbReference type="GO" id="GO:0030368">
    <property type="term" value="F:interleukin-17 receptor activity"/>
    <property type="evidence" value="ECO:0007669"/>
    <property type="project" value="InterPro"/>
</dbReference>
<dbReference type="GO" id="GO:0009986">
    <property type="term" value="C:cell surface"/>
    <property type="evidence" value="ECO:0007669"/>
    <property type="project" value="Ensembl"/>
</dbReference>
<dbReference type="PANTHER" id="PTHR15583">
    <property type="entry name" value="INTERLEUKIN-17 RECEPTOR"/>
    <property type="match status" value="1"/>
</dbReference>
<dbReference type="Pfam" id="PF16578">
    <property type="entry name" value="IL17R_fnIII_D2"/>
    <property type="match status" value="1"/>
</dbReference>
<dbReference type="GO" id="GO:0032736">
    <property type="term" value="P:positive regulation of interleukin-13 production"/>
    <property type="evidence" value="ECO:0007669"/>
    <property type="project" value="Ensembl"/>
</dbReference>
<dbReference type="GO" id="GO:0050729">
    <property type="term" value="P:positive regulation of inflammatory response"/>
    <property type="evidence" value="ECO:0007669"/>
    <property type="project" value="Ensembl"/>
</dbReference>
<evidence type="ECO:0000256" key="11">
    <source>
        <dbReference type="ARBA" id="ARBA00055270"/>
    </source>
</evidence>
<evidence type="ECO:0000256" key="8">
    <source>
        <dbReference type="ARBA" id="ARBA00023136"/>
    </source>
</evidence>
<evidence type="ECO:0000256" key="3">
    <source>
        <dbReference type="ARBA" id="ARBA00022475"/>
    </source>
</evidence>
<keyword evidence="5 16" id="KW-0812">Transmembrane</keyword>
<evidence type="ECO:0000313" key="18">
    <source>
        <dbReference type="Ensembl" id="ENSBIXP00005001113.1"/>
    </source>
</evidence>
<dbReference type="Ensembl" id="ENSBIXT00005014843.1">
    <property type="protein sequence ID" value="ENSBIXP00005001113.1"/>
    <property type="gene ID" value="ENSBIXG00005029476.1"/>
</dbReference>
<dbReference type="Gene3D" id="3.40.50.11530">
    <property type="match status" value="1"/>
</dbReference>
<evidence type="ECO:0000256" key="7">
    <source>
        <dbReference type="ARBA" id="ARBA00022989"/>
    </source>
</evidence>
<comment type="function">
    <text evidence="11">Receptor for the pro-inflammatory cytokines IL17B and IL17E. May play a role in controlling the growth and/or differentiation of hematopoietic cells.</text>
</comment>
<protein>
    <recommendedName>
        <fullName evidence="13">Interleukin-17 receptor B</fullName>
    </recommendedName>
    <alternativeName>
        <fullName evidence="14">IL-17 receptor homolog 1</fullName>
    </alternativeName>
    <alternativeName>
        <fullName evidence="15">Interleukin-17B receptor</fullName>
    </alternativeName>
</protein>
<dbReference type="GO" id="GO:0005886">
    <property type="term" value="C:plasma membrane"/>
    <property type="evidence" value="ECO:0007669"/>
    <property type="project" value="UniProtKB-SubCell"/>
</dbReference>
<reference evidence="18 19" key="1">
    <citation type="submission" date="2018-11" db="EMBL/GenBank/DDBJ databases">
        <title>Haplotype-resolved cattle genomes.</title>
        <authorList>
            <person name="Low W.Y."/>
            <person name="Tearle R."/>
            <person name="Bickhart D.M."/>
            <person name="Rosen B.D."/>
            <person name="Koren S."/>
            <person name="Rhie A."/>
            <person name="Hiendleder S."/>
            <person name="Phillippy A.M."/>
            <person name="Smith T.P.L."/>
            <person name="Williams J.L."/>
        </authorList>
    </citation>
    <scope>NUCLEOTIDE SEQUENCE [LARGE SCALE GENOMIC DNA]</scope>
</reference>
<dbReference type="Pfam" id="PF16556">
    <property type="entry name" value="IL17R_fnIII_D1"/>
    <property type="match status" value="1"/>
</dbReference>
<evidence type="ECO:0000256" key="5">
    <source>
        <dbReference type="ARBA" id="ARBA00022692"/>
    </source>
</evidence>
<dbReference type="InterPro" id="IPR043046">
    <property type="entry name" value="IL17RA/B_FnIII-like_2_sf"/>
</dbReference>
<dbReference type="FunFam" id="2.60.40.2160:FF:000002">
    <property type="entry name" value="Interleukin 17 receptor B"/>
    <property type="match status" value="1"/>
</dbReference>
<dbReference type="GO" id="GO:0032754">
    <property type="term" value="P:positive regulation of interleukin-5 production"/>
    <property type="evidence" value="ECO:0007669"/>
    <property type="project" value="Ensembl"/>
</dbReference>
<evidence type="ECO:0000313" key="19">
    <source>
        <dbReference type="Proteomes" id="UP000429181"/>
    </source>
</evidence>
<dbReference type="Gene3D" id="2.60.40.2160">
    <property type="entry name" value="Interleukin-17 receptor A/B, fibronectin-III-like domain 1"/>
    <property type="match status" value="1"/>
</dbReference>
<evidence type="ECO:0000256" key="1">
    <source>
        <dbReference type="ARBA" id="ARBA00004251"/>
    </source>
</evidence>
<evidence type="ECO:0000256" key="6">
    <source>
        <dbReference type="ARBA" id="ARBA00022729"/>
    </source>
</evidence>
<keyword evidence="9" id="KW-0675">Receptor</keyword>
<keyword evidence="6" id="KW-0732">Signal</keyword>
<dbReference type="Pfam" id="PF08357">
    <property type="entry name" value="SEFIR"/>
    <property type="match status" value="1"/>
</dbReference>
<keyword evidence="8 16" id="KW-0472">Membrane</keyword>
<dbReference type="Proteomes" id="UP000429181">
    <property type="component" value="Chromosome 22"/>
</dbReference>
<keyword evidence="10" id="KW-0325">Glycoprotein</keyword>
<dbReference type="FunFam" id="2.60.40.2150:FF:000001">
    <property type="entry name" value="Interleukin 17 receptor B"/>
    <property type="match status" value="1"/>
</dbReference>
<evidence type="ECO:0000256" key="15">
    <source>
        <dbReference type="ARBA" id="ARBA00082527"/>
    </source>
</evidence>
<dbReference type="InterPro" id="IPR038683">
    <property type="entry name" value="IL17RA/B_FnIII-like_1_sf"/>
</dbReference>
<dbReference type="PANTHER" id="PTHR15583:SF11">
    <property type="entry name" value="INTERLEUKIN-17 RECEPTOR B"/>
    <property type="match status" value="1"/>
</dbReference>
<dbReference type="GO" id="GO:0005576">
    <property type="term" value="C:extracellular region"/>
    <property type="evidence" value="ECO:0007669"/>
    <property type="project" value="UniProtKB-SubCell"/>
</dbReference>
<evidence type="ECO:0000259" key="17">
    <source>
        <dbReference type="PROSITE" id="PS51534"/>
    </source>
</evidence>
<dbReference type="GeneTree" id="ENSGT00940000161145"/>
<evidence type="ECO:0000256" key="14">
    <source>
        <dbReference type="ARBA" id="ARBA00075335"/>
    </source>
</evidence>
<dbReference type="Gene3D" id="2.60.40.2150">
    <property type="entry name" value="Interleukin-17 receptor A/B, fibronectin-III-like domain 2"/>
    <property type="match status" value="1"/>
</dbReference>
<dbReference type="FunFam" id="3.40.50.11530:FF:000004">
    <property type="entry name" value="Interleukin 17 receptor B"/>
    <property type="match status" value="1"/>
</dbReference>
<evidence type="ECO:0000256" key="2">
    <source>
        <dbReference type="ARBA" id="ARBA00004613"/>
    </source>
</evidence>
<gene>
    <name evidence="18" type="primary">IL17RB</name>
</gene>
<reference evidence="18" key="2">
    <citation type="submission" date="2025-08" db="UniProtKB">
        <authorList>
            <consortium name="Ensembl"/>
        </authorList>
    </citation>
    <scope>IDENTIFICATION</scope>
</reference>
<proteinExistence type="predicted"/>
<comment type="subunit">
    <text evidence="12">Interacts with DAZAP2. Interacts with TRAF3IP2.</text>
</comment>
<comment type="subcellular location">
    <subcellularLocation>
        <location evidence="1">Cell membrane</location>
        <topology evidence="1">Single-pass type I membrane protein</topology>
    </subcellularLocation>
    <subcellularLocation>
        <location evidence="2">Secreted</location>
    </subcellularLocation>
</comment>
<organism evidence="18 19">
    <name type="scientific">Bos indicus x Bos taurus</name>
    <name type="common">Hybrid cattle</name>
    <dbReference type="NCBI Taxonomy" id="30522"/>
    <lineage>
        <taxon>Eukaryota</taxon>
        <taxon>Metazoa</taxon>
        <taxon>Chordata</taxon>
        <taxon>Craniata</taxon>
        <taxon>Vertebrata</taxon>
        <taxon>Euteleostomi</taxon>
        <taxon>Mammalia</taxon>
        <taxon>Eutheria</taxon>
        <taxon>Laurasiatheria</taxon>
        <taxon>Artiodactyla</taxon>
        <taxon>Ruminantia</taxon>
        <taxon>Pecora</taxon>
        <taxon>Bovidae</taxon>
        <taxon>Bovinae</taxon>
        <taxon>Bos</taxon>
    </lineage>
</organism>
<dbReference type="PROSITE" id="PS51534">
    <property type="entry name" value="SEFIR"/>
    <property type="match status" value="1"/>
</dbReference>
<dbReference type="CTD" id="55540"/>
<dbReference type="InterPro" id="IPR039465">
    <property type="entry name" value="IL-17_rcpt-like"/>
</dbReference>
<keyword evidence="7 16" id="KW-1133">Transmembrane helix</keyword>
<dbReference type="InterPro" id="IPR032356">
    <property type="entry name" value="IL17R_A/B_N"/>
</dbReference>
<evidence type="ECO:0000256" key="9">
    <source>
        <dbReference type="ARBA" id="ARBA00023170"/>
    </source>
</evidence>
<evidence type="ECO:0000256" key="16">
    <source>
        <dbReference type="SAM" id="Phobius"/>
    </source>
</evidence>
<dbReference type="GeneID" id="113880418"/>